<sequence>MQPAPVICGIGTSLPSRVVTNDDLAAELDTSDEWISTRTGIRERRIADPGTATGDLARAAGEGALKSAGDASVDMVVLATTTPDHRCPATAPDVAQRLGLTGVPAWDLSAVCSGFLYGLACASSFIRAGTAERVLLIGADTYSTILDPNDRATRAIFGDGAGAVVLRAGSPAEDGAVSSVNLGSDGTLRDAILVEGGGSRSPFPPGEVPGEGRYFTMRGKTVFRHAVDRMSEASRTAAESAGWDPSDIDCLVPHQANARIIQAVADRLGLPVERCASNIERLGNTAAASIPLALADAAGSGRLRTGDRVLLTAFGGGATWGAAALTWPDVAPMAG</sequence>
<dbReference type="EMBL" id="CP109495">
    <property type="protein sequence ID" value="WUX51812.1"/>
    <property type="molecule type" value="Genomic_DNA"/>
</dbReference>
<comment type="similarity">
    <text evidence="1 9">Belongs to the thiolase-like superfamily. FabH family.</text>
</comment>
<evidence type="ECO:0000256" key="4">
    <source>
        <dbReference type="ARBA" id="ARBA00022679"/>
    </source>
</evidence>
<keyword evidence="6 9" id="KW-0443">Lipid metabolism</keyword>
<keyword evidence="8 9" id="KW-0012">Acyltransferase</keyword>
<keyword evidence="4 9" id="KW-0808">Transferase</keyword>
<keyword evidence="3 9" id="KW-0444">Lipid biosynthesis</keyword>
<evidence type="ECO:0000256" key="7">
    <source>
        <dbReference type="ARBA" id="ARBA00023160"/>
    </source>
</evidence>
<dbReference type="InterPro" id="IPR004655">
    <property type="entry name" value="FabH"/>
</dbReference>
<comment type="subcellular location">
    <subcellularLocation>
        <location evidence="9">Cytoplasm</location>
    </subcellularLocation>
</comment>
<keyword evidence="9" id="KW-0511">Multifunctional enzyme</keyword>
<dbReference type="NCBIfam" id="NF006829">
    <property type="entry name" value="PRK09352.1"/>
    <property type="match status" value="1"/>
</dbReference>
<evidence type="ECO:0000256" key="3">
    <source>
        <dbReference type="ARBA" id="ARBA00022516"/>
    </source>
</evidence>
<evidence type="ECO:0000256" key="2">
    <source>
        <dbReference type="ARBA" id="ARBA00022490"/>
    </source>
</evidence>
<feature type="active site" evidence="9">
    <location>
        <position position="254"/>
    </location>
</feature>
<comment type="catalytic activity">
    <reaction evidence="9">
        <text>malonyl-[ACP] + acetyl-CoA + H(+) = 3-oxobutanoyl-[ACP] + CO2 + CoA</text>
        <dbReference type="Rhea" id="RHEA:12080"/>
        <dbReference type="Rhea" id="RHEA-COMP:9623"/>
        <dbReference type="Rhea" id="RHEA-COMP:9625"/>
        <dbReference type="ChEBI" id="CHEBI:15378"/>
        <dbReference type="ChEBI" id="CHEBI:16526"/>
        <dbReference type="ChEBI" id="CHEBI:57287"/>
        <dbReference type="ChEBI" id="CHEBI:57288"/>
        <dbReference type="ChEBI" id="CHEBI:78449"/>
        <dbReference type="ChEBI" id="CHEBI:78450"/>
        <dbReference type="EC" id="2.3.1.180"/>
    </reaction>
</comment>
<keyword evidence="2 9" id="KW-0963">Cytoplasm</keyword>
<comment type="function">
    <text evidence="9">Catalyzes the condensation reaction of fatty acid synthesis by the addition to an acyl acceptor of two carbons from malonyl-ACP. Catalyzes the first condensation reaction which initiates fatty acid synthesis and may therefore play a role in governing the total rate of fatty acid production. Possesses both acetoacetyl-ACP synthase and acetyl transacylase activities. Its substrate specificity determines the biosynthesis of branched-chain and/or straight-chain of fatty acids.</text>
</comment>
<dbReference type="HAMAP" id="MF_01815">
    <property type="entry name" value="FabH"/>
    <property type="match status" value="1"/>
</dbReference>
<evidence type="ECO:0000259" key="11">
    <source>
        <dbReference type="Pfam" id="PF08545"/>
    </source>
</evidence>
<dbReference type="Pfam" id="PF08541">
    <property type="entry name" value="ACP_syn_III_C"/>
    <property type="match status" value="1"/>
</dbReference>
<dbReference type="Gene3D" id="3.40.47.10">
    <property type="match status" value="1"/>
</dbReference>
<reference evidence="12" key="1">
    <citation type="submission" date="2022-10" db="EMBL/GenBank/DDBJ databases">
        <title>The complete genomes of actinobacterial strains from the NBC collection.</title>
        <authorList>
            <person name="Joergensen T.S."/>
            <person name="Alvarez Arevalo M."/>
            <person name="Sterndorff E.B."/>
            <person name="Faurdal D."/>
            <person name="Vuksanovic O."/>
            <person name="Mourched A.-S."/>
            <person name="Charusanti P."/>
            <person name="Shaw S."/>
            <person name="Blin K."/>
            <person name="Weber T."/>
        </authorList>
    </citation>
    <scope>NUCLEOTIDE SEQUENCE</scope>
    <source>
        <strain evidence="12">NBC_01432</strain>
    </source>
</reference>
<dbReference type="NCBIfam" id="TIGR00747">
    <property type="entry name" value="fabH"/>
    <property type="match status" value="1"/>
</dbReference>
<feature type="active site" evidence="9">
    <location>
        <position position="284"/>
    </location>
</feature>
<evidence type="ECO:0000256" key="5">
    <source>
        <dbReference type="ARBA" id="ARBA00022832"/>
    </source>
</evidence>
<dbReference type="InterPro" id="IPR013747">
    <property type="entry name" value="ACP_syn_III_C"/>
</dbReference>
<evidence type="ECO:0000313" key="13">
    <source>
        <dbReference type="Proteomes" id="UP001432209"/>
    </source>
</evidence>
<comment type="subunit">
    <text evidence="9">Homodimer.</text>
</comment>
<evidence type="ECO:0000313" key="12">
    <source>
        <dbReference type="EMBL" id="WUX51812.1"/>
    </source>
</evidence>
<dbReference type="PANTHER" id="PTHR34069:SF2">
    <property type="entry name" value="BETA-KETOACYL-[ACYL-CARRIER-PROTEIN] SYNTHASE III"/>
    <property type="match status" value="1"/>
</dbReference>
<gene>
    <name evidence="9" type="primary">fabH</name>
    <name evidence="12" type="ORF">OG442_09830</name>
</gene>
<dbReference type="SUPFAM" id="SSF53901">
    <property type="entry name" value="Thiolase-like"/>
    <property type="match status" value="1"/>
</dbReference>
<dbReference type="Proteomes" id="UP001432209">
    <property type="component" value="Chromosome"/>
</dbReference>
<feature type="active site" evidence="9">
    <location>
        <position position="112"/>
    </location>
</feature>
<protein>
    <recommendedName>
        <fullName evidence="9">Beta-ketoacyl-[acyl-carrier-protein] synthase III</fullName>
        <shortName evidence="9">Beta-ketoacyl-ACP synthase III</shortName>
        <shortName evidence="9">KAS III</shortName>
        <ecNumber evidence="9">2.3.1.180</ecNumber>
    </recommendedName>
    <alternativeName>
        <fullName evidence="9">3-oxoacyl-[acyl-carrier-protein] synthase 3</fullName>
    </alternativeName>
    <alternativeName>
        <fullName evidence="9">3-oxoacyl-[acyl-carrier-protein] synthase III</fullName>
    </alternativeName>
</protein>
<dbReference type="PANTHER" id="PTHR34069">
    <property type="entry name" value="3-OXOACYL-[ACYL-CARRIER-PROTEIN] SYNTHASE 3"/>
    <property type="match status" value="1"/>
</dbReference>
<feature type="domain" description="Beta-ketoacyl-[acyl-carrier-protein] synthase III C-terminal" evidence="10">
    <location>
        <begin position="239"/>
        <end position="327"/>
    </location>
</feature>
<dbReference type="RefSeq" id="WP_329075499.1">
    <property type="nucleotide sequence ID" value="NZ_CP109389.1"/>
</dbReference>
<accession>A0ABZ2A4I1</accession>
<dbReference type="CDD" id="cd00830">
    <property type="entry name" value="KAS_III"/>
    <property type="match status" value="1"/>
</dbReference>
<evidence type="ECO:0000256" key="8">
    <source>
        <dbReference type="ARBA" id="ARBA00023315"/>
    </source>
</evidence>
<evidence type="ECO:0000256" key="1">
    <source>
        <dbReference type="ARBA" id="ARBA00008642"/>
    </source>
</evidence>
<proteinExistence type="inferred from homology"/>
<keyword evidence="7 9" id="KW-0275">Fatty acid biosynthesis</keyword>
<dbReference type="InterPro" id="IPR013751">
    <property type="entry name" value="ACP_syn_III_N"/>
</dbReference>
<dbReference type="Pfam" id="PF08545">
    <property type="entry name" value="ACP_syn_III"/>
    <property type="match status" value="1"/>
</dbReference>
<feature type="domain" description="Beta-ketoacyl-[acyl-carrier-protein] synthase III N-terminal" evidence="11">
    <location>
        <begin position="107"/>
        <end position="186"/>
    </location>
</feature>
<evidence type="ECO:0000259" key="10">
    <source>
        <dbReference type="Pfam" id="PF08541"/>
    </source>
</evidence>
<dbReference type="EC" id="2.3.1.180" evidence="9"/>
<evidence type="ECO:0000256" key="9">
    <source>
        <dbReference type="HAMAP-Rule" id="MF_01815"/>
    </source>
</evidence>
<dbReference type="InterPro" id="IPR016039">
    <property type="entry name" value="Thiolase-like"/>
</dbReference>
<keyword evidence="13" id="KW-1185">Reference proteome</keyword>
<comment type="pathway">
    <text evidence="9">Lipid metabolism; fatty acid biosynthesis.</text>
</comment>
<dbReference type="GeneID" id="91345409"/>
<feature type="region of interest" description="ACP-binding" evidence="9">
    <location>
        <begin position="255"/>
        <end position="259"/>
    </location>
</feature>
<comment type="domain">
    <text evidence="9">The last Arg residue of the ACP-binding site is essential for the weak association between ACP/AcpP and FabH.</text>
</comment>
<keyword evidence="5 9" id="KW-0276">Fatty acid metabolism</keyword>
<evidence type="ECO:0000256" key="6">
    <source>
        <dbReference type="ARBA" id="ARBA00023098"/>
    </source>
</evidence>
<organism evidence="12 13">
    <name type="scientific">Streptomyces niveus</name>
    <name type="common">Streptomyces spheroides</name>
    <dbReference type="NCBI Taxonomy" id="193462"/>
    <lineage>
        <taxon>Bacteria</taxon>
        <taxon>Bacillati</taxon>
        <taxon>Actinomycetota</taxon>
        <taxon>Actinomycetes</taxon>
        <taxon>Kitasatosporales</taxon>
        <taxon>Streptomycetaceae</taxon>
        <taxon>Streptomyces</taxon>
    </lineage>
</organism>
<name>A0ABZ2A4I1_STRNV</name>